<keyword evidence="2" id="KW-1185">Reference proteome</keyword>
<evidence type="ECO:0000313" key="1">
    <source>
        <dbReference type="EMBL" id="PIC47697.1"/>
    </source>
</evidence>
<comment type="caution">
    <text evidence="1">The sequence shown here is derived from an EMBL/GenBank/DDBJ whole genome shotgun (WGS) entry which is preliminary data.</text>
</comment>
<organism evidence="1 2">
    <name type="scientific">Caenorhabditis nigoni</name>
    <dbReference type="NCBI Taxonomy" id="1611254"/>
    <lineage>
        <taxon>Eukaryota</taxon>
        <taxon>Metazoa</taxon>
        <taxon>Ecdysozoa</taxon>
        <taxon>Nematoda</taxon>
        <taxon>Chromadorea</taxon>
        <taxon>Rhabditida</taxon>
        <taxon>Rhabditina</taxon>
        <taxon>Rhabditomorpha</taxon>
        <taxon>Rhabditoidea</taxon>
        <taxon>Rhabditidae</taxon>
        <taxon>Peloderinae</taxon>
        <taxon>Caenorhabditis</taxon>
    </lineage>
</organism>
<reference evidence="2" key="1">
    <citation type="submission" date="2017-10" db="EMBL/GenBank/DDBJ databases">
        <title>Rapid genome shrinkage in a self-fertile nematode reveals novel sperm competition proteins.</title>
        <authorList>
            <person name="Yin D."/>
            <person name="Schwarz E.M."/>
            <person name="Thomas C.G."/>
            <person name="Felde R.L."/>
            <person name="Korf I.F."/>
            <person name="Cutter A.D."/>
            <person name="Schartner C.M."/>
            <person name="Ralston E.J."/>
            <person name="Meyer B.J."/>
            <person name="Haag E.S."/>
        </authorList>
    </citation>
    <scope>NUCLEOTIDE SEQUENCE [LARGE SCALE GENOMIC DNA]</scope>
    <source>
        <strain evidence="2">JU1422</strain>
    </source>
</reference>
<proteinExistence type="predicted"/>
<evidence type="ECO:0000313" key="2">
    <source>
        <dbReference type="Proteomes" id="UP000230233"/>
    </source>
</evidence>
<dbReference type="AlphaFoldDB" id="A0A2G5V7K8"/>
<protein>
    <submittedName>
        <fullName evidence="1">Uncharacterized protein</fullName>
    </submittedName>
</protein>
<sequence>MIFTYFPKEFLKSRDRAKEIKRSKGHNWGKIVLIFIRNLIPVFSFFEILHKELLNAVVVIKLDSFFQGSPELRFLSLLFNGSSFDDFRRKKIFGKVMDRTMKDVVLKNKDLSKIEEKRQEAKLQRSLEETVEFYDNNRIEELLMAYFEERENWNMVPDESQNYLAPIMTMLHVPVA</sequence>
<accession>A0A2G5V7K8</accession>
<dbReference type="Proteomes" id="UP000230233">
    <property type="component" value="Chromosome II"/>
</dbReference>
<dbReference type="EMBL" id="PDUG01000002">
    <property type="protein sequence ID" value="PIC47697.1"/>
    <property type="molecule type" value="Genomic_DNA"/>
</dbReference>
<gene>
    <name evidence="1" type="primary">Cnig_chr_II.g6953</name>
    <name evidence="1" type="ORF">B9Z55_006953</name>
</gene>
<name>A0A2G5V7K8_9PELO</name>